<dbReference type="PANTHER" id="PTHR46093:SF18">
    <property type="entry name" value="FIBRONECTIN TYPE-III DOMAIN-CONTAINING PROTEIN"/>
    <property type="match status" value="1"/>
</dbReference>
<dbReference type="Pfam" id="PF00621">
    <property type="entry name" value="RhoGEF"/>
    <property type="match status" value="1"/>
</dbReference>
<dbReference type="InterPro" id="IPR000219">
    <property type="entry name" value="DH_dom"/>
</dbReference>
<feature type="compositionally biased region" description="Basic and acidic residues" evidence="4">
    <location>
        <begin position="965"/>
        <end position="975"/>
    </location>
</feature>
<dbReference type="Gene3D" id="2.30.29.30">
    <property type="entry name" value="Pleckstrin-homology domain (PH domain)/Phosphotyrosine-binding domain (PTB)"/>
    <property type="match status" value="1"/>
</dbReference>
<dbReference type="SUPFAM" id="SSF50965">
    <property type="entry name" value="Galactose oxidase, central domain"/>
    <property type="match status" value="2"/>
</dbReference>
<feature type="compositionally biased region" description="Low complexity" evidence="4">
    <location>
        <begin position="952"/>
        <end position="964"/>
    </location>
</feature>
<feature type="region of interest" description="Disordered" evidence="4">
    <location>
        <begin position="823"/>
        <end position="855"/>
    </location>
</feature>
<dbReference type="OrthoDB" id="660555at2759"/>
<gene>
    <name evidence="6" type="ORF">TRFO_05646</name>
</gene>
<dbReference type="SUPFAM" id="SSF48065">
    <property type="entry name" value="DBL homology domain (DH-domain)"/>
    <property type="match status" value="1"/>
</dbReference>
<feature type="domain" description="DH" evidence="5">
    <location>
        <begin position="183"/>
        <end position="365"/>
    </location>
</feature>
<reference evidence="6" key="1">
    <citation type="submission" date="2016-10" db="EMBL/GenBank/DDBJ databases">
        <authorList>
            <person name="Benchimol M."/>
            <person name="Almeida L.G."/>
            <person name="Vasconcelos A.T."/>
            <person name="Perreira-Neves A."/>
            <person name="Rosa I.A."/>
            <person name="Tasca T."/>
            <person name="Bogo M.R."/>
            <person name="de Souza W."/>
        </authorList>
    </citation>
    <scope>NUCLEOTIDE SEQUENCE [LARGE SCALE GENOMIC DNA]</scope>
    <source>
        <strain evidence="6">K</strain>
    </source>
</reference>
<sequence>MYLCFSREKSPNEVLEACELQGKTIQQIEGMLKLKNQYIAYQSPLFREKLDSQIIPLSIYPNLILNEKPNKYPPPKHNLFIYPNTRSEYSVKVQIQTQLKQIFPTMEIEFNKKQLNEWKAKDLLDMCIKTFSFDCSETQLLNQENEDLNERNDDLVSLFEYSKAKHLIFKCLVGESALKKINTRCCLSAEVLSSEQSFVSDIISICDYWKPAFEDSRIFDSIQLRYLFRDIKPILKTHIKFLAALNTIEIDYFSEFGGIFLNFVERFKVSLSFVSNFKNVDEMIKKKRTSSRYAEAKFDEIEQGNPAGNGRDFLSYYITPVQRYPRYPLLIRDLDKNTPPFHPDKIYLSLALSELDNANKDIDHTSHRVKQLILMEALQKTLPESFFLMEEGRELIMEKNITIPKPRTGAAIIYLFNDIVLIVTKGKKVNSPLCQSKVDEFRFSNNRPTIESIMTTIHNKDYIINFEDYSEKIAWMDALNQVRTNALSNISCHDKFAKWTDIEIGEHIFPLMNHSGCFYEGKAYFFGGANASLSPSSMFIEYDVSNNRWSGAKSPIQSRVGHSIHIINGKLYVVFGNAKGKFVLYIDEYTLGSNGGEWKKLKLSHDCRRTGHSSITYQDYIVVFGGKTEKDTFLDDVLFIDTISGTIERLNNLPNAPSPRINHDAVLIDKSMIIIGGRTNNGINGDIFAFDLEQKTWTSISEIKIEPRFGHRTVLLGYYLFVIGGITINNNKDLPNCAIDTRTWQLVNFQEFGNKPPVISRFALTKIDSNRAITFGGSDSGTKVPFSSSWIIDVEEGFSDTREYIPPKVSASEIRRQVITLPMNSSEIKDNSSKNSPLPPPPPPPLPSPTPIPSSKVKTLSFPNQSVLDAVPRKTTVNEIHSNIHPLPPPNNTQVQSNGPITMDALTAIREKMKRRSMGQFQLQKSLVDDEVADSNLSFNNEVADNIDNKRNSSSSNDSAQLSSDDIKEDKTPIRRRYNVRDVPLKSLNNDNNQRVLQSPMSMRCIPPPELISTESNNRASNRIVLLPGRFDPQYFYKESNIDVSYLSPIEQSATRMKAHKVYQKMSENDELENKIKQIENNSTEKKKNVILKILDDIHQETKACKIPNDASINDIIEKTNSIIGRDGKLSIAVDSDSFKELNEEAFEEAKQALTELKYFKVIVL</sequence>
<dbReference type="PROSITE" id="PS50010">
    <property type="entry name" value="DH_2"/>
    <property type="match status" value="1"/>
</dbReference>
<evidence type="ECO:0000313" key="6">
    <source>
        <dbReference type="EMBL" id="OHT06013.1"/>
    </source>
</evidence>
<feature type="coiled-coil region" evidence="3">
    <location>
        <begin position="1062"/>
        <end position="1089"/>
    </location>
</feature>
<evidence type="ECO:0000259" key="5">
    <source>
        <dbReference type="PROSITE" id="PS50010"/>
    </source>
</evidence>
<evidence type="ECO:0000256" key="1">
    <source>
        <dbReference type="ARBA" id="ARBA00022441"/>
    </source>
</evidence>
<dbReference type="InterPro" id="IPR035899">
    <property type="entry name" value="DBL_dom_sf"/>
</dbReference>
<keyword evidence="1" id="KW-0880">Kelch repeat</keyword>
<dbReference type="GO" id="GO:0005085">
    <property type="term" value="F:guanyl-nucleotide exchange factor activity"/>
    <property type="evidence" value="ECO:0007669"/>
    <property type="project" value="InterPro"/>
</dbReference>
<proteinExistence type="predicted"/>
<dbReference type="PANTHER" id="PTHR46093">
    <property type="entry name" value="ACYL-COA-BINDING DOMAIN-CONTAINING PROTEIN 5"/>
    <property type="match status" value="1"/>
</dbReference>
<evidence type="ECO:0000256" key="3">
    <source>
        <dbReference type="SAM" id="Coils"/>
    </source>
</evidence>
<dbReference type="Gene3D" id="1.20.900.10">
    <property type="entry name" value="Dbl homology (DH) domain"/>
    <property type="match status" value="1"/>
</dbReference>
<dbReference type="InterPro" id="IPR011993">
    <property type="entry name" value="PH-like_dom_sf"/>
</dbReference>
<keyword evidence="7" id="KW-1185">Reference proteome</keyword>
<dbReference type="Gene3D" id="2.120.10.80">
    <property type="entry name" value="Kelch-type beta propeller"/>
    <property type="match status" value="1"/>
</dbReference>
<feature type="compositionally biased region" description="Pro residues" evidence="4">
    <location>
        <begin position="837"/>
        <end position="852"/>
    </location>
</feature>
<dbReference type="AlphaFoldDB" id="A0A1J4K996"/>
<keyword evidence="2" id="KW-0677">Repeat</keyword>
<evidence type="ECO:0000256" key="4">
    <source>
        <dbReference type="SAM" id="MobiDB-lite"/>
    </source>
</evidence>
<evidence type="ECO:0000313" key="7">
    <source>
        <dbReference type="Proteomes" id="UP000179807"/>
    </source>
</evidence>
<keyword evidence="3" id="KW-0175">Coiled coil</keyword>
<evidence type="ECO:0000256" key="2">
    <source>
        <dbReference type="ARBA" id="ARBA00022737"/>
    </source>
</evidence>
<dbReference type="EMBL" id="MLAK01000738">
    <property type="protein sequence ID" value="OHT06013.1"/>
    <property type="molecule type" value="Genomic_DNA"/>
</dbReference>
<comment type="caution">
    <text evidence="6">The sequence shown here is derived from an EMBL/GenBank/DDBJ whole genome shotgun (WGS) entry which is preliminary data.</text>
</comment>
<dbReference type="SMART" id="SM00325">
    <property type="entry name" value="RhoGEF"/>
    <property type="match status" value="1"/>
</dbReference>
<accession>A0A1J4K996</accession>
<dbReference type="Pfam" id="PF24681">
    <property type="entry name" value="Kelch_KLHDC2_KLHL20_DRC7"/>
    <property type="match status" value="1"/>
</dbReference>
<protein>
    <submittedName>
        <fullName evidence="6">Kelch repeat protein</fullName>
    </submittedName>
</protein>
<name>A0A1J4K996_9EUKA</name>
<dbReference type="RefSeq" id="XP_068359149.1">
    <property type="nucleotide sequence ID" value="XM_068492622.1"/>
</dbReference>
<dbReference type="InterPro" id="IPR011043">
    <property type="entry name" value="Gal_Oxase/kelch_b-propeller"/>
</dbReference>
<dbReference type="Proteomes" id="UP000179807">
    <property type="component" value="Unassembled WGS sequence"/>
</dbReference>
<dbReference type="GeneID" id="94827326"/>
<dbReference type="VEuPathDB" id="TrichDB:TRFO_05646"/>
<dbReference type="InterPro" id="IPR015915">
    <property type="entry name" value="Kelch-typ_b-propeller"/>
</dbReference>
<feature type="region of interest" description="Disordered" evidence="4">
    <location>
        <begin position="944"/>
        <end position="975"/>
    </location>
</feature>
<organism evidence="6 7">
    <name type="scientific">Tritrichomonas foetus</name>
    <dbReference type="NCBI Taxonomy" id="1144522"/>
    <lineage>
        <taxon>Eukaryota</taxon>
        <taxon>Metamonada</taxon>
        <taxon>Parabasalia</taxon>
        <taxon>Tritrichomonadida</taxon>
        <taxon>Tritrichomonadidae</taxon>
        <taxon>Tritrichomonas</taxon>
    </lineage>
</organism>